<dbReference type="FunFam" id="1.20.1050.10:FF:000012">
    <property type="entry name" value="Tau class glutathione S-transferase"/>
    <property type="match status" value="1"/>
</dbReference>
<dbReference type="Gene3D" id="1.20.1050.10">
    <property type="match status" value="1"/>
</dbReference>
<evidence type="ECO:0000313" key="7">
    <source>
        <dbReference type="EMBL" id="KAH6824807.1"/>
    </source>
</evidence>
<dbReference type="PROSITE" id="PS50405">
    <property type="entry name" value="GST_CTER"/>
    <property type="match status" value="1"/>
</dbReference>
<evidence type="ECO:0000256" key="4">
    <source>
        <dbReference type="RuleBase" id="RU003494"/>
    </source>
</evidence>
<dbReference type="InterPro" id="IPR036282">
    <property type="entry name" value="Glutathione-S-Trfase_C_sf"/>
</dbReference>
<comment type="catalytic activity">
    <reaction evidence="3">
        <text>RX + glutathione = an S-substituted glutathione + a halide anion + H(+)</text>
        <dbReference type="Rhea" id="RHEA:16437"/>
        <dbReference type="ChEBI" id="CHEBI:15378"/>
        <dbReference type="ChEBI" id="CHEBI:16042"/>
        <dbReference type="ChEBI" id="CHEBI:17792"/>
        <dbReference type="ChEBI" id="CHEBI:57925"/>
        <dbReference type="ChEBI" id="CHEBI:90779"/>
        <dbReference type="EC" id="2.5.1.18"/>
    </reaction>
</comment>
<dbReference type="CDD" id="cd03185">
    <property type="entry name" value="GST_C_Tau"/>
    <property type="match status" value="1"/>
</dbReference>
<gene>
    <name evidence="7" type="ORF">C2S53_010882</name>
</gene>
<comment type="similarity">
    <text evidence="4">Belongs to the GST superfamily.</text>
</comment>
<dbReference type="Pfam" id="PF00043">
    <property type="entry name" value="GST_C"/>
    <property type="match status" value="1"/>
</dbReference>
<keyword evidence="2" id="KW-0808">Transferase</keyword>
<dbReference type="SFLD" id="SFLDS00019">
    <property type="entry name" value="Glutathione_Transferase_(cytos"/>
    <property type="match status" value="1"/>
</dbReference>
<reference evidence="7 8" key="1">
    <citation type="journal article" date="2021" name="Nat. Commun.">
        <title>Incipient diploidization of the medicinal plant Perilla within 10,000 years.</title>
        <authorList>
            <person name="Zhang Y."/>
            <person name="Shen Q."/>
            <person name="Leng L."/>
            <person name="Zhang D."/>
            <person name="Chen S."/>
            <person name="Shi Y."/>
            <person name="Ning Z."/>
            <person name="Chen S."/>
        </authorList>
    </citation>
    <scope>NUCLEOTIDE SEQUENCE [LARGE SCALE GENOMIC DNA]</scope>
    <source>
        <strain evidence="8">cv. PC099</strain>
    </source>
</reference>
<dbReference type="PANTHER" id="PTHR11260">
    <property type="entry name" value="GLUTATHIONE S-TRANSFERASE, GST, SUPERFAMILY, GST DOMAIN CONTAINING"/>
    <property type="match status" value="1"/>
</dbReference>
<evidence type="ECO:0000259" key="6">
    <source>
        <dbReference type="PROSITE" id="PS50405"/>
    </source>
</evidence>
<dbReference type="AlphaFoldDB" id="A0AAD4J068"/>
<dbReference type="GO" id="GO:0006749">
    <property type="term" value="P:glutathione metabolic process"/>
    <property type="evidence" value="ECO:0007669"/>
    <property type="project" value="InterPro"/>
</dbReference>
<dbReference type="EC" id="2.5.1.18" evidence="1"/>
<dbReference type="PANTHER" id="PTHR11260:SF676">
    <property type="entry name" value="GLUTATHIONE S-TRANSFERASE U8"/>
    <property type="match status" value="1"/>
</dbReference>
<dbReference type="InterPro" id="IPR040079">
    <property type="entry name" value="Glutathione_S-Trfase"/>
</dbReference>
<evidence type="ECO:0000256" key="1">
    <source>
        <dbReference type="ARBA" id="ARBA00012452"/>
    </source>
</evidence>
<dbReference type="InterPro" id="IPR045073">
    <property type="entry name" value="Omega/Tau-like"/>
</dbReference>
<dbReference type="SFLD" id="SFLDG01152">
    <property type="entry name" value="Main.3:_Omega-_and_Tau-like"/>
    <property type="match status" value="1"/>
</dbReference>
<dbReference type="Pfam" id="PF02798">
    <property type="entry name" value="GST_N"/>
    <property type="match status" value="1"/>
</dbReference>
<organism evidence="7 8">
    <name type="scientific">Perilla frutescens var. hirtella</name>
    <name type="common">Perilla citriodora</name>
    <name type="synonym">Perilla setoyensis</name>
    <dbReference type="NCBI Taxonomy" id="608512"/>
    <lineage>
        <taxon>Eukaryota</taxon>
        <taxon>Viridiplantae</taxon>
        <taxon>Streptophyta</taxon>
        <taxon>Embryophyta</taxon>
        <taxon>Tracheophyta</taxon>
        <taxon>Spermatophyta</taxon>
        <taxon>Magnoliopsida</taxon>
        <taxon>eudicotyledons</taxon>
        <taxon>Gunneridae</taxon>
        <taxon>Pentapetalae</taxon>
        <taxon>asterids</taxon>
        <taxon>lamiids</taxon>
        <taxon>Lamiales</taxon>
        <taxon>Lamiaceae</taxon>
        <taxon>Nepetoideae</taxon>
        <taxon>Elsholtzieae</taxon>
        <taxon>Perilla</taxon>
    </lineage>
</organism>
<dbReference type="SFLD" id="SFLDG00358">
    <property type="entry name" value="Main_(cytGST)"/>
    <property type="match status" value="1"/>
</dbReference>
<feature type="domain" description="GST N-terminal" evidence="5">
    <location>
        <begin position="1"/>
        <end position="62"/>
    </location>
</feature>
<sequence>MGLKLKGIEYEYIEQDFKNKSPLLLQHNPIHKKVPVLIHNGKSIIESAIILEYIDQVWEGEGAPILPKDPYQRAIARFWANFIDEKCLPATRKALWSRGEEREKAANEAEEALKILESELKGRKFFGGDHVGYVDIFGCFIAYWLRTLDQVVGLDLFTQDKLPNLCRWADDLCDHSFIKENLPDKERLLARLHAHSQTTN</sequence>
<dbReference type="GO" id="GO:0004364">
    <property type="term" value="F:glutathione transferase activity"/>
    <property type="evidence" value="ECO:0007669"/>
    <property type="project" value="UniProtKB-EC"/>
</dbReference>
<dbReference type="Proteomes" id="UP001190926">
    <property type="component" value="Unassembled WGS sequence"/>
</dbReference>
<evidence type="ECO:0000256" key="3">
    <source>
        <dbReference type="ARBA" id="ARBA00047960"/>
    </source>
</evidence>
<dbReference type="InterPro" id="IPR045074">
    <property type="entry name" value="GST_C_Tau"/>
</dbReference>
<accession>A0AAD4J068</accession>
<evidence type="ECO:0000313" key="8">
    <source>
        <dbReference type="Proteomes" id="UP001190926"/>
    </source>
</evidence>
<evidence type="ECO:0000256" key="2">
    <source>
        <dbReference type="ARBA" id="ARBA00022679"/>
    </source>
</evidence>
<dbReference type="InterPro" id="IPR036249">
    <property type="entry name" value="Thioredoxin-like_sf"/>
</dbReference>
<dbReference type="SUPFAM" id="SSF47616">
    <property type="entry name" value="GST C-terminal domain-like"/>
    <property type="match status" value="1"/>
</dbReference>
<dbReference type="PROSITE" id="PS50404">
    <property type="entry name" value="GST_NTER"/>
    <property type="match status" value="1"/>
</dbReference>
<dbReference type="EMBL" id="SDAM02000322">
    <property type="protein sequence ID" value="KAH6824807.1"/>
    <property type="molecule type" value="Genomic_DNA"/>
</dbReference>
<name>A0AAD4J068_PERFH</name>
<dbReference type="SUPFAM" id="SSF52833">
    <property type="entry name" value="Thioredoxin-like"/>
    <property type="match status" value="1"/>
</dbReference>
<protein>
    <recommendedName>
        <fullName evidence="1">glutathione transferase</fullName>
        <ecNumber evidence="1">2.5.1.18</ecNumber>
    </recommendedName>
</protein>
<keyword evidence="8" id="KW-1185">Reference proteome</keyword>
<evidence type="ECO:0000259" key="5">
    <source>
        <dbReference type="PROSITE" id="PS50404"/>
    </source>
</evidence>
<dbReference type="InterPro" id="IPR004046">
    <property type="entry name" value="GST_C"/>
</dbReference>
<dbReference type="InterPro" id="IPR010987">
    <property type="entry name" value="Glutathione-S-Trfase_C-like"/>
</dbReference>
<proteinExistence type="inferred from homology"/>
<feature type="domain" description="GST C-terminal" evidence="6">
    <location>
        <begin position="69"/>
        <end position="192"/>
    </location>
</feature>
<comment type="caution">
    <text evidence="7">The sequence shown here is derived from an EMBL/GenBank/DDBJ whole genome shotgun (WGS) entry which is preliminary data.</text>
</comment>
<dbReference type="InterPro" id="IPR004045">
    <property type="entry name" value="Glutathione_S-Trfase_N"/>
</dbReference>
<dbReference type="Gene3D" id="3.40.30.10">
    <property type="entry name" value="Glutaredoxin"/>
    <property type="match status" value="1"/>
</dbReference>
<dbReference type="GO" id="GO:0005737">
    <property type="term" value="C:cytoplasm"/>
    <property type="evidence" value="ECO:0007669"/>
    <property type="project" value="TreeGrafter"/>
</dbReference>